<dbReference type="Pfam" id="PF00385">
    <property type="entry name" value="Chromo"/>
    <property type="match status" value="1"/>
</dbReference>
<dbReference type="InterPro" id="IPR023780">
    <property type="entry name" value="Chromo_domain"/>
</dbReference>
<feature type="compositionally biased region" description="Basic residues" evidence="2">
    <location>
        <begin position="106"/>
        <end position="118"/>
    </location>
</feature>
<feature type="compositionally biased region" description="Low complexity" evidence="2">
    <location>
        <begin position="360"/>
        <end position="373"/>
    </location>
</feature>
<dbReference type="SMART" id="SM00298">
    <property type="entry name" value="CHROMO"/>
    <property type="match status" value="1"/>
</dbReference>
<evidence type="ECO:0000313" key="4">
    <source>
        <dbReference type="EMBL" id="KAH0553339.1"/>
    </source>
</evidence>
<feature type="compositionally biased region" description="Basic and acidic residues" evidence="2">
    <location>
        <begin position="308"/>
        <end position="320"/>
    </location>
</feature>
<dbReference type="InterPro" id="IPR016197">
    <property type="entry name" value="Chromo-like_dom_sf"/>
</dbReference>
<feature type="region of interest" description="Disordered" evidence="2">
    <location>
        <begin position="481"/>
        <end position="512"/>
    </location>
</feature>
<feature type="domain" description="Chromo" evidence="3">
    <location>
        <begin position="24"/>
        <end position="84"/>
    </location>
</feature>
<evidence type="ECO:0000256" key="1">
    <source>
        <dbReference type="ARBA" id="ARBA00011353"/>
    </source>
</evidence>
<name>A0A9P8L7D7_9PEZI</name>
<evidence type="ECO:0000259" key="3">
    <source>
        <dbReference type="PROSITE" id="PS50013"/>
    </source>
</evidence>
<organism evidence="4 5">
    <name type="scientific">Trichoglossum hirsutum</name>
    <dbReference type="NCBI Taxonomy" id="265104"/>
    <lineage>
        <taxon>Eukaryota</taxon>
        <taxon>Fungi</taxon>
        <taxon>Dikarya</taxon>
        <taxon>Ascomycota</taxon>
        <taxon>Pezizomycotina</taxon>
        <taxon>Geoglossomycetes</taxon>
        <taxon>Geoglossales</taxon>
        <taxon>Geoglossaceae</taxon>
        <taxon>Trichoglossum</taxon>
    </lineage>
</organism>
<feature type="compositionally biased region" description="Basic and acidic residues" evidence="2">
    <location>
        <begin position="484"/>
        <end position="512"/>
    </location>
</feature>
<evidence type="ECO:0000256" key="2">
    <source>
        <dbReference type="SAM" id="MobiDB-lite"/>
    </source>
</evidence>
<dbReference type="InterPro" id="IPR000953">
    <property type="entry name" value="Chromo/chromo_shadow_dom"/>
</dbReference>
<sequence length="1007" mass="112395">MTNESDSDSISTTSTVLSEQKDEYPVEAILAESVTRDGKSPLYLVKWEGYPITRATWEPTTSFDDKSALLDWETKKDRQERGLEPAFDMENFRTQLKAAESAKAERRARRKTKRKRRGILTSSDEEKRGGADDDDNNDSDVGISRRDKRDDKKRRLPNQKSSEEDSGLTSDDSLMQDIRIKEFNRKHKRLRKKARIRGSRSSTEQAAPPLHQPESASRRPSTGVTAQGRQSGRRAPDVSGHQTDPVKPAAAKATARRASNTQAAKIASNVLANWDKGPPKRNVTKPDYNNSHTPTANPQLFNKLSTVRRYEKASRNERPPQEGVLQLFKPGEWNPRSFHKTQPSDSSPIQKNRDEIFVRQGQESSEGNEEQSGFDTGAPGSSQAPHTTSGQSRRSSQDTGLGRGPQVPRVTHGPSPSKPPQGTGSQPRRPSQDTSPAAPRAAIQTPSAHPQHTPDANAVQKPPARKISLTEYNKRCTAAATVDGGDKEGDDKTNVEDKMHSKDKDNRETKDGLSVKDIFHAVEAIESPAAPPEDQSNFNIEKQPVLLRGVVTSVHIGVSRVAAGRLSLTGVPPDLVQKWANLVGPELHLWLKEMVSADHFKKNWELSKANVLGEGEVQGAFESSPEDLLDLLHIYGGAGVFTNRHFTMIVYPANMESWQFMKHSSPSSVGQLRWVSFIPHEPSDDDSNLTWRSTNLNAAVKHAYKQLFKIQYAELLPPAPANLQLGKGSPQVHVFIMADTSYAWNEVLILYRILKLSGAIIFWSGQEGAWDYFSQRISYGILFIHHNFRRYGVAPTPRLVPVLAKSINIFEFGRQYHVSEPRRAVTTRGKFGIRRLFPHGGCVLLTDKMLINDPKGSYEVLRWFKKRMAESKSNTWKLMLRPGDAASWFLRAIIERADANDEDPTSVALNDTYQEISTLLHKSPGSESENPNTLSVQQIAGNDCEEINDPSLQLANMAVWADDNCATYRRFIAVCPTLIDRMECFPLVCIPSPHIYPPAMTMMMTKS</sequence>
<feature type="compositionally biased region" description="Basic residues" evidence="2">
    <location>
        <begin position="184"/>
        <end position="198"/>
    </location>
</feature>
<feature type="compositionally biased region" description="Polar residues" evidence="2">
    <location>
        <begin position="214"/>
        <end position="230"/>
    </location>
</feature>
<dbReference type="PROSITE" id="PS50013">
    <property type="entry name" value="CHROMO_2"/>
    <property type="match status" value="1"/>
</dbReference>
<evidence type="ECO:0000313" key="5">
    <source>
        <dbReference type="Proteomes" id="UP000750711"/>
    </source>
</evidence>
<feature type="compositionally biased region" description="Polar residues" evidence="2">
    <location>
        <begin position="287"/>
        <end position="305"/>
    </location>
</feature>
<proteinExistence type="predicted"/>
<dbReference type="SUPFAM" id="SSF54160">
    <property type="entry name" value="Chromo domain-like"/>
    <property type="match status" value="1"/>
</dbReference>
<dbReference type="CDD" id="cd18966">
    <property type="entry name" value="chromodomain"/>
    <property type="match status" value="1"/>
</dbReference>
<feature type="region of interest" description="Disordered" evidence="2">
    <location>
        <begin position="98"/>
        <end position="464"/>
    </location>
</feature>
<feature type="compositionally biased region" description="Polar residues" evidence="2">
    <location>
        <begin position="340"/>
        <end position="350"/>
    </location>
</feature>
<gene>
    <name evidence="4" type="ORF">GP486_006570</name>
</gene>
<comment type="caution">
    <text evidence="4">The sequence shown here is derived from an EMBL/GenBank/DDBJ whole genome shotgun (WGS) entry which is preliminary data.</text>
</comment>
<feature type="compositionally biased region" description="Polar residues" evidence="2">
    <location>
        <begin position="379"/>
        <end position="399"/>
    </location>
</feature>
<keyword evidence="5" id="KW-1185">Reference proteome</keyword>
<reference evidence="4" key="1">
    <citation type="submission" date="2021-03" db="EMBL/GenBank/DDBJ databases">
        <title>Comparative genomics and phylogenomic investigation of the class Geoglossomycetes provide insights into ecological specialization and systematics.</title>
        <authorList>
            <person name="Melie T."/>
            <person name="Pirro S."/>
            <person name="Miller A.N."/>
            <person name="Quandt A."/>
        </authorList>
    </citation>
    <scope>NUCLEOTIDE SEQUENCE</scope>
    <source>
        <strain evidence="4">CAQ_001_2017</strain>
    </source>
</reference>
<accession>A0A9P8L7D7</accession>
<dbReference type="Proteomes" id="UP000750711">
    <property type="component" value="Unassembled WGS sequence"/>
</dbReference>
<protein>
    <recommendedName>
        <fullName evidence="3">Chromo domain-containing protein</fullName>
    </recommendedName>
</protein>
<dbReference type="Gene3D" id="3.40.50.11490">
    <property type="match status" value="1"/>
</dbReference>
<feature type="compositionally biased region" description="Low complexity" evidence="2">
    <location>
        <begin position="249"/>
        <end position="258"/>
    </location>
</feature>
<dbReference type="AlphaFoldDB" id="A0A9P8L7D7"/>
<feature type="compositionally biased region" description="Polar residues" evidence="2">
    <location>
        <begin position="420"/>
        <end position="435"/>
    </location>
</feature>
<dbReference type="EMBL" id="JAGHQM010001513">
    <property type="protein sequence ID" value="KAH0553339.1"/>
    <property type="molecule type" value="Genomic_DNA"/>
</dbReference>
<dbReference type="Gene3D" id="2.40.50.40">
    <property type="match status" value="1"/>
</dbReference>
<dbReference type="GO" id="GO:0006338">
    <property type="term" value="P:chromatin remodeling"/>
    <property type="evidence" value="ECO:0007669"/>
    <property type="project" value="UniProtKB-ARBA"/>
</dbReference>
<comment type="subunit">
    <text evidence="1">Component of the NuA4 histone acetyltransferase complex.</text>
</comment>